<comment type="similarity">
    <text evidence="1">Belongs to the PIH1 family.</text>
</comment>
<dbReference type="Pfam" id="PF08190">
    <property type="entry name" value="PIH1"/>
    <property type="match status" value="1"/>
</dbReference>
<dbReference type="InterPro" id="IPR041442">
    <property type="entry name" value="PIH1D1/2/3_CS-like"/>
</dbReference>
<feature type="domain" description="PIH1 N-terminal" evidence="3">
    <location>
        <begin position="30"/>
        <end position="161"/>
    </location>
</feature>
<reference evidence="6" key="1">
    <citation type="submission" date="2025-08" db="UniProtKB">
        <authorList>
            <consortium name="RefSeq"/>
        </authorList>
    </citation>
    <scope>IDENTIFICATION</scope>
</reference>
<dbReference type="InterPro" id="IPR008978">
    <property type="entry name" value="HSP20-like_chaperone"/>
</dbReference>
<keyword evidence="5" id="KW-1185">Reference proteome</keyword>
<dbReference type="RefSeq" id="XP_015273500.1">
    <property type="nucleotide sequence ID" value="XM_015418014.1"/>
</dbReference>
<evidence type="ECO:0000313" key="6">
    <source>
        <dbReference type="RefSeq" id="XP_015273500.1"/>
    </source>
</evidence>
<dbReference type="Proteomes" id="UP000694871">
    <property type="component" value="Unplaced"/>
</dbReference>
<dbReference type="Pfam" id="PF18201">
    <property type="entry name" value="PIH1_CS"/>
    <property type="match status" value="1"/>
</dbReference>
<dbReference type="GeneID" id="107116140"/>
<name>A0ABM1KIG3_GEKJA</name>
<evidence type="ECO:0000259" key="4">
    <source>
        <dbReference type="Pfam" id="PF18201"/>
    </source>
</evidence>
<dbReference type="InterPro" id="IPR012981">
    <property type="entry name" value="PIH1_N"/>
</dbReference>
<evidence type="ECO:0000256" key="2">
    <source>
        <dbReference type="ARBA" id="ARBA00040541"/>
    </source>
</evidence>
<dbReference type="PANTHER" id="PTHR22997">
    <property type="entry name" value="PIH1 DOMAIN-CONTAINING PROTEIN 1"/>
    <property type="match status" value="1"/>
</dbReference>
<protein>
    <recommendedName>
        <fullName evidence="2">PIH1 domain-containing protein 2</fullName>
    </recommendedName>
</protein>
<evidence type="ECO:0000256" key="1">
    <source>
        <dbReference type="ARBA" id="ARBA00008511"/>
    </source>
</evidence>
<accession>A0ABM1KIG3</accession>
<evidence type="ECO:0000259" key="3">
    <source>
        <dbReference type="Pfam" id="PF08190"/>
    </source>
</evidence>
<dbReference type="PANTHER" id="PTHR22997:SF6">
    <property type="entry name" value="PIH1 DOMAIN-CONTAINING PROTEIN 2"/>
    <property type="match status" value="1"/>
</dbReference>
<proteinExistence type="inferred from homology"/>
<organism evidence="5 6">
    <name type="scientific">Gekko japonicus</name>
    <name type="common">Schlegel's Japanese gecko</name>
    <dbReference type="NCBI Taxonomy" id="146911"/>
    <lineage>
        <taxon>Eukaryota</taxon>
        <taxon>Metazoa</taxon>
        <taxon>Chordata</taxon>
        <taxon>Craniata</taxon>
        <taxon>Vertebrata</taxon>
        <taxon>Euteleostomi</taxon>
        <taxon>Lepidosauria</taxon>
        <taxon>Squamata</taxon>
        <taxon>Bifurcata</taxon>
        <taxon>Gekkota</taxon>
        <taxon>Gekkonidae</taxon>
        <taxon>Gekkoninae</taxon>
        <taxon>Gekko</taxon>
    </lineage>
</organism>
<gene>
    <name evidence="6" type="primary">PIH1D2</name>
</gene>
<evidence type="ECO:0000313" key="5">
    <source>
        <dbReference type="Proteomes" id="UP000694871"/>
    </source>
</evidence>
<dbReference type="InterPro" id="IPR050734">
    <property type="entry name" value="PIH1/Kintoun_subfamily"/>
</dbReference>
<dbReference type="CDD" id="cd06464">
    <property type="entry name" value="ACD_sHsps-like"/>
    <property type="match status" value="1"/>
</dbReference>
<dbReference type="Gene3D" id="2.60.40.790">
    <property type="match status" value="1"/>
</dbReference>
<feature type="domain" description="PIH1D1/2/3 CS-like" evidence="4">
    <location>
        <begin position="243"/>
        <end position="314"/>
    </location>
</feature>
<sequence length="324" mass="36376">MEALGRSEDVLAKASQVWTMLDDMAENSPESYRQFIQQQLNSAKQHYAPPEPHLCVEARILEPTETRLFVNLCSWNKVPPPQSQSDPVPLSAGKMDTFAKSEPYSIVDIAYNPSVLEGGKNPLEEDQLIRLSLKFVEERYSLALSPTYSMAKRKLKGSLERMRHSLRGGRPTAPPSEKNGSLRKEVTLDQLRNITAQAEDSNLTLLTERTVPRKACLIEEISSAERPEEPKSPAYEVTTRKDASGRALQLEVKVEVPAVRRVSECNLSISKDDLLMECPPQYRLHLSLPESVEEEAASARFFKKKGLLLVTMPVCQQNQDPSTE</sequence>